<sequence length="409" mass="43689">MDPLVANLLWAALLGIALGAIVGVLVAASGKRRGEGGDPSGPVPLTSLRYVLEGDGDDGALVLSRLPSGDPEALAAAFGLGELFRRKGDLGRAVRIHEAILAVPGLSAEWRAGATFELGLDFRRLGMFARAMEAFEKVVDADPFHAEALRELRELCEEVGDWEGATRHQERLEGLRGAQPALSAHLHAGHARKLLSERCLDDAARVVALGEAADPRSADVRVAGAELHLARGEGAEAVAALSEALELRPEILSAIVPLLEGAFLAQDRYPALGDFLGERLEANPDDASLRLALARHLRRRRLLDEAAGQLRRILEADPQNGEARLELGELLLEGGPADGLETELRALLKGPGNTPRPFACGGCGMELTQFFFRCPRCYGWDTIGRIRPPKAAEHDIPRLASATGGADDE</sequence>
<keyword evidence="2 3" id="KW-0802">TPR repeat</keyword>
<name>A0A0K1PC93_9BACT</name>
<evidence type="ECO:0000256" key="1">
    <source>
        <dbReference type="ARBA" id="ARBA00022737"/>
    </source>
</evidence>
<dbReference type="PROSITE" id="PS50005">
    <property type="entry name" value="TPR"/>
    <property type="match status" value="1"/>
</dbReference>
<feature type="repeat" description="TPR" evidence="3">
    <location>
        <begin position="112"/>
        <end position="145"/>
    </location>
</feature>
<dbReference type="InterPro" id="IPR051012">
    <property type="entry name" value="CellSynth/LPSAsmb/PSIAsmb"/>
</dbReference>
<dbReference type="STRING" id="1391653.AKJ08_1423"/>
<dbReference type="Pfam" id="PF13432">
    <property type="entry name" value="TPR_16"/>
    <property type="match status" value="1"/>
</dbReference>
<evidence type="ECO:0000256" key="3">
    <source>
        <dbReference type="PROSITE-ProRule" id="PRU00339"/>
    </source>
</evidence>
<dbReference type="PANTHER" id="PTHR45586:SF1">
    <property type="entry name" value="LIPOPOLYSACCHARIDE ASSEMBLY PROTEIN B"/>
    <property type="match status" value="1"/>
</dbReference>
<dbReference type="InterPro" id="IPR019734">
    <property type="entry name" value="TPR_rpt"/>
</dbReference>
<dbReference type="PANTHER" id="PTHR45586">
    <property type="entry name" value="TPR REPEAT-CONTAINING PROTEIN PA4667"/>
    <property type="match status" value="1"/>
</dbReference>
<dbReference type="InterPro" id="IPR011990">
    <property type="entry name" value="TPR-like_helical_dom_sf"/>
</dbReference>
<dbReference type="Pfam" id="PF14561">
    <property type="entry name" value="TPR_20"/>
    <property type="match status" value="1"/>
</dbReference>
<organism evidence="4 5">
    <name type="scientific">Vulgatibacter incomptus</name>
    <dbReference type="NCBI Taxonomy" id="1391653"/>
    <lineage>
        <taxon>Bacteria</taxon>
        <taxon>Pseudomonadati</taxon>
        <taxon>Myxococcota</taxon>
        <taxon>Myxococcia</taxon>
        <taxon>Myxococcales</taxon>
        <taxon>Cystobacterineae</taxon>
        <taxon>Vulgatibacteraceae</taxon>
        <taxon>Vulgatibacter</taxon>
    </lineage>
</organism>
<evidence type="ECO:0000313" key="4">
    <source>
        <dbReference type="EMBL" id="AKU91036.1"/>
    </source>
</evidence>
<accession>A0A0K1PC93</accession>
<evidence type="ECO:0000256" key="2">
    <source>
        <dbReference type="ARBA" id="ARBA00022803"/>
    </source>
</evidence>
<dbReference type="EMBL" id="CP012332">
    <property type="protein sequence ID" value="AKU91036.1"/>
    <property type="molecule type" value="Genomic_DNA"/>
</dbReference>
<dbReference type="OrthoDB" id="220004at2"/>
<keyword evidence="4" id="KW-0346">Stress response</keyword>
<dbReference type="Proteomes" id="UP000055590">
    <property type="component" value="Chromosome"/>
</dbReference>
<dbReference type="AlphaFoldDB" id="A0A0K1PC93"/>
<evidence type="ECO:0000313" key="5">
    <source>
        <dbReference type="Proteomes" id="UP000055590"/>
    </source>
</evidence>
<dbReference type="SMART" id="SM00028">
    <property type="entry name" value="TPR"/>
    <property type="match status" value="3"/>
</dbReference>
<keyword evidence="5" id="KW-1185">Reference proteome</keyword>
<dbReference type="SUPFAM" id="SSF48452">
    <property type="entry name" value="TPR-like"/>
    <property type="match status" value="1"/>
</dbReference>
<keyword evidence="1" id="KW-0677">Repeat</keyword>
<proteinExistence type="predicted"/>
<gene>
    <name evidence="4" type="ORF">AKJ08_1423</name>
</gene>
<protein>
    <submittedName>
        <fullName evidence="4">Heat shock (Putative periplasmic) protein YciM</fullName>
    </submittedName>
</protein>
<reference evidence="4 5" key="1">
    <citation type="submission" date="2015-08" db="EMBL/GenBank/DDBJ databases">
        <authorList>
            <person name="Babu N.S."/>
            <person name="Beckwith C.J."/>
            <person name="Beseler K.G."/>
            <person name="Brison A."/>
            <person name="Carone J.V."/>
            <person name="Caskin T.P."/>
            <person name="Diamond M."/>
            <person name="Durham M.E."/>
            <person name="Foxe J.M."/>
            <person name="Go M."/>
            <person name="Henderson B.A."/>
            <person name="Jones I.B."/>
            <person name="McGettigan J.A."/>
            <person name="Micheletti S.J."/>
            <person name="Nasrallah M.E."/>
            <person name="Ortiz D."/>
            <person name="Piller C.R."/>
            <person name="Privatt S.R."/>
            <person name="Schneider S.L."/>
            <person name="Sharp S."/>
            <person name="Smith T.C."/>
            <person name="Stanton J.D."/>
            <person name="Ullery H.E."/>
            <person name="Wilson R.J."/>
            <person name="Serrano M.G."/>
            <person name="Buck G."/>
            <person name="Lee V."/>
            <person name="Wang Y."/>
            <person name="Carvalho R."/>
            <person name="Voegtly L."/>
            <person name="Shi R."/>
            <person name="Duckworth R."/>
            <person name="Johnson A."/>
            <person name="Loviza R."/>
            <person name="Walstead R."/>
            <person name="Shah Z."/>
            <person name="Kiflezghi M."/>
            <person name="Wade K."/>
            <person name="Ball S.L."/>
            <person name="Bradley K.W."/>
            <person name="Asai D.J."/>
            <person name="Bowman C.A."/>
            <person name="Russell D.A."/>
            <person name="Pope W.H."/>
            <person name="Jacobs-Sera D."/>
            <person name="Hendrix R.W."/>
            <person name="Hatfull G.F."/>
        </authorList>
    </citation>
    <scope>NUCLEOTIDE SEQUENCE [LARGE SCALE GENOMIC DNA]</scope>
    <source>
        <strain evidence="4 5">DSM 27710</strain>
    </source>
</reference>
<dbReference type="KEGG" id="vin:AKJ08_1423"/>
<dbReference type="RefSeq" id="WP_050725407.1">
    <property type="nucleotide sequence ID" value="NZ_CP012332.1"/>
</dbReference>
<dbReference type="Gene3D" id="1.25.40.10">
    <property type="entry name" value="Tetratricopeptide repeat domain"/>
    <property type="match status" value="2"/>
</dbReference>